<dbReference type="InterPro" id="IPR040442">
    <property type="entry name" value="Pyrv_kinase-like_dom_sf"/>
</dbReference>
<reference evidence="1" key="1">
    <citation type="journal article" date="2019" name="Sci. Rep.">
        <title>Draft genome of Tanacetum cinerariifolium, the natural source of mosquito coil.</title>
        <authorList>
            <person name="Yamashiro T."/>
            <person name="Shiraishi A."/>
            <person name="Satake H."/>
            <person name="Nakayama K."/>
        </authorList>
    </citation>
    <scope>NUCLEOTIDE SEQUENCE</scope>
</reference>
<dbReference type="AlphaFoldDB" id="A0A699XRN0"/>
<protein>
    <submittedName>
        <fullName evidence="1">Uncharacterized protein</fullName>
    </submittedName>
</protein>
<dbReference type="InterPro" id="IPR040186">
    <property type="entry name" value="Citramalyl-CoA_lyase"/>
</dbReference>
<dbReference type="GO" id="GO:0106064">
    <property type="term" value="P:regulation of cobalamin metabolic process"/>
    <property type="evidence" value="ECO:0007669"/>
    <property type="project" value="TreeGrafter"/>
</dbReference>
<dbReference type="Gene3D" id="3.20.20.60">
    <property type="entry name" value="Phosphoenolpyruvate-binding domains"/>
    <property type="match status" value="1"/>
</dbReference>
<name>A0A699XRN0_TANCI</name>
<proteinExistence type="predicted"/>
<dbReference type="PANTHER" id="PTHR11105">
    <property type="entry name" value="CITRATE LYASE SUBUNIT BETA-RELATED"/>
    <property type="match status" value="1"/>
</dbReference>
<comment type="caution">
    <text evidence="1">The sequence shown here is derived from an EMBL/GenBank/DDBJ whole genome shotgun (WGS) entry which is preliminary data.</text>
</comment>
<organism evidence="1">
    <name type="scientific">Tanacetum cinerariifolium</name>
    <name type="common">Dalmatian daisy</name>
    <name type="synonym">Chrysanthemum cinerariifolium</name>
    <dbReference type="NCBI Taxonomy" id="118510"/>
    <lineage>
        <taxon>Eukaryota</taxon>
        <taxon>Viridiplantae</taxon>
        <taxon>Streptophyta</taxon>
        <taxon>Embryophyta</taxon>
        <taxon>Tracheophyta</taxon>
        <taxon>Spermatophyta</taxon>
        <taxon>Magnoliopsida</taxon>
        <taxon>eudicotyledons</taxon>
        <taxon>Gunneridae</taxon>
        <taxon>Pentapetalae</taxon>
        <taxon>asterids</taxon>
        <taxon>campanulids</taxon>
        <taxon>Asterales</taxon>
        <taxon>Asteraceae</taxon>
        <taxon>Asteroideae</taxon>
        <taxon>Anthemideae</taxon>
        <taxon>Anthemidinae</taxon>
        <taxon>Tanacetum</taxon>
    </lineage>
</organism>
<accession>A0A699XRN0</accession>
<evidence type="ECO:0000313" key="1">
    <source>
        <dbReference type="EMBL" id="GFD59581.1"/>
    </source>
</evidence>
<feature type="non-terminal residue" evidence="1">
    <location>
        <position position="1"/>
    </location>
</feature>
<sequence length="60" mass="6485">IDIANRAFAPAVEEIAWAQEVIAAFDSPANADRGAIQLGGAMVERLHLDEARRIVRWAAA</sequence>
<gene>
    <name evidence="1" type="ORF">Tci_931550</name>
</gene>
<dbReference type="EMBL" id="BKCJ011866860">
    <property type="protein sequence ID" value="GFD59581.1"/>
    <property type="molecule type" value="Genomic_DNA"/>
</dbReference>
<dbReference type="GO" id="GO:0047777">
    <property type="term" value="F:(S)-citramalyl-CoA lyase activity"/>
    <property type="evidence" value="ECO:0007669"/>
    <property type="project" value="TreeGrafter"/>
</dbReference>
<dbReference type="PANTHER" id="PTHR11105:SF0">
    <property type="entry name" value="CITRAMALYL-COA LYASE, MITOCHONDRIAL"/>
    <property type="match status" value="1"/>
</dbReference>